<dbReference type="RefSeq" id="WP_121925039.1">
    <property type="nucleotide sequence ID" value="NZ_CBCSGA010000001.1"/>
</dbReference>
<dbReference type="SUPFAM" id="SSF82784">
    <property type="entry name" value="OsmC-like"/>
    <property type="match status" value="1"/>
</dbReference>
<comment type="caution">
    <text evidence="1">The sequence shown here is derived from an EMBL/GenBank/DDBJ whole genome shotgun (WGS) entry which is preliminary data.</text>
</comment>
<proteinExistence type="predicted"/>
<dbReference type="PANTHER" id="PTHR34352">
    <property type="entry name" value="PROTEIN YHFA"/>
    <property type="match status" value="1"/>
</dbReference>
<dbReference type="EMBL" id="REFH01000008">
    <property type="protein sequence ID" value="RMA77354.1"/>
    <property type="molecule type" value="Genomic_DNA"/>
</dbReference>
<keyword evidence="2" id="KW-1185">Reference proteome</keyword>
<reference evidence="1 2" key="1">
    <citation type="submission" date="2018-10" db="EMBL/GenBank/DDBJ databases">
        <title>Genomic Encyclopedia of Archaeal and Bacterial Type Strains, Phase II (KMG-II): from individual species to whole genera.</title>
        <authorList>
            <person name="Goeker M."/>
        </authorList>
    </citation>
    <scope>NUCLEOTIDE SEQUENCE [LARGE SCALE GENOMIC DNA]</scope>
    <source>
        <strain evidence="1 2">DSM 19727</strain>
    </source>
</reference>
<dbReference type="OrthoDB" id="9804010at2"/>
<evidence type="ECO:0000313" key="2">
    <source>
        <dbReference type="Proteomes" id="UP000280368"/>
    </source>
</evidence>
<dbReference type="AlphaFoldDB" id="A0A3L9ZYY7"/>
<dbReference type="Proteomes" id="UP000280368">
    <property type="component" value="Unassembled WGS sequence"/>
</dbReference>
<dbReference type="Gene3D" id="3.30.300.20">
    <property type="match status" value="1"/>
</dbReference>
<dbReference type="InterPro" id="IPR003718">
    <property type="entry name" value="OsmC/Ohr_fam"/>
</dbReference>
<protein>
    <submittedName>
        <fullName evidence="1">Putative redox protein</fullName>
    </submittedName>
</protein>
<dbReference type="InterPro" id="IPR036102">
    <property type="entry name" value="OsmC/Ohrsf"/>
</dbReference>
<organism evidence="1 2">
    <name type="scientific">Flavobacterium weaverense</name>
    <dbReference type="NCBI Taxonomy" id="271156"/>
    <lineage>
        <taxon>Bacteria</taxon>
        <taxon>Pseudomonadati</taxon>
        <taxon>Bacteroidota</taxon>
        <taxon>Flavobacteriia</taxon>
        <taxon>Flavobacteriales</taxon>
        <taxon>Flavobacteriaceae</taxon>
        <taxon>Flavobacterium</taxon>
    </lineage>
</organism>
<name>A0A3L9ZYY7_9FLAO</name>
<evidence type="ECO:0000313" key="1">
    <source>
        <dbReference type="EMBL" id="RMA77354.1"/>
    </source>
</evidence>
<dbReference type="PANTHER" id="PTHR34352:SF1">
    <property type="entry name" value="PROTEIN YHFA"/>
    <property type="match status" value="1"/>
</dbReference>
<sequence>MKVTLNRVNDNFHFELKNERGHIVNVDSRPEFGGNDMGPSPMELILMGVAGCSAIDMISILKKQRQEITSFKAEVDGERVQLGEAKPFKDIHVVFYLEGEINPEKAARAAQLSFEKYCSVSKTLEPTATVHYKVVLNGIPLTPDGESNNL</sequence>
<dbReference type="InterPro" id="IPR015946">
    <property type="entry name" value="KH_dom-like_a/b"/>
</dbReference>
<gene>
    <name evidence="1" type="ORF">BC961_1355</name>
</gene>
<dbReference type="Pfam" id="PF02566">
    <property type="entry name" value="OsmC"/>
    <property type="match status" value="1"/>
</dbReference>
<accession>A0A3L9ZYY7</accession>